<dbReference type="STRING" id="580340.Tlie_0685"/>
<dbReference type="eggNOG" id="ENOG503308A">
    <property type="taxonomic scope" value="Bacteria"/>
</dbReference>
<dbReference type="Proteomes" id="UP000005868">
    <property type="component" value="Chromosome"/>
</dbReference>
<sequence>MLIVACQACGETAILPGTPDVDGVARIVFSCPYCCTSQVLQLQVAGDGRGNLRKIVAGMSFSVKQRVEEKAL</sequence>
<reference evidence="1 2" key="2">
    <citation type="journal article" date="2012" name="Stand. Genomic Sci.">
        <title>Genome sequence of the moderately thermophilic, amino-acid-degrading and sulfur-reducing bacterium Thermovirga lienii type strain (Cas60314(T)).</title>
        <authorList>
            <person name="Goker M."/>
            <person name="Saunders E."/>
            <person name="Lapidus A."/>
            <person name="Nolan M."/>
            <person name="Lucas S."/>
            <person name="Hammon N."/>
            <person name="Deshpande S."/>
            <person name="Cheng J.F."/>
            <person name="Han C."/>
            <person name="Tapia R."/>
            <person name="Goodwin L.A."/>
            <person name="Pitluck S."/>
            <person name="Liolios K."/>
            <person name="Mavromatis K."/>
            <person name="Pagani I."/>
            <person name="Ivanova N."/>
            <person name="Mikhailova N."/>
            <person name="Pati A."/>
            <person name="Chen A."/>
            <person name="Palaniappan K."/>
            <person name="Land M."/>
            <person name="Chang Y.J."/>
            <person name="Jeffries C.D."/>
            <person name="Brambilla E.M."/>
            <person name="Rohde M."/>
            <person name="Spring S."/>
            <person name="Detter J.C."/>
            <person name="Woyke T."/>
            <person name="Bristow J."/>
            <person name="Eisen J.A."/>
            <person name="Markowitz V."/>
            <person name="Hugenholtz P."/>
            <person name="Kyrpides N.C."/>
            <person name="Klenk H.P."/>
        </authorList>
    </citation>
    <scope>NUCLEOTIDE SEQUENCE [LARGE SCALE GENOMIC DNA]</scope>
    <source>
        <strain evidence="2">ATCC BAA-1197 / DSM 17291 / Cas60314</strain>
    </source>
</reference>
<dbReference type="KEGG" id="tli:Tlie_0685"/>
<dbReference type="HOGENOM" id="CLU_2646578_0_0_0"/>
<accession>G7V951</accession>
<protein>
    <submittedName>
        <fullName evidence="1">Uncharacterized protein</fullName>
    </submittedName>
</protein>
<dbReference type="EMBL" id="CP003096">
    <property type="protein sequence ID" value="AER66420.1"/>
    <property type="molecule type" value="Genomic_DNA"/>
</dbReference>
<dbReference type="OrthoDB" id="5457at2"/>
<evidence type="ECO:0000313" key="1">
    <source>
        <dbReference type="EMBL" id="AER66420.1"/>
    </source>
</evidence>
<keyword evidence="2" id="KW-1185">Reference proteome</keyword>
<organism evidence="1 2">
    <name type="scientific">Thermovirga lienii (strain ATCC BAA-1197 / DSM 17291 / Cas60314)</name>
    <dbReference type="NCBI Taxonomy" id="580340"/>
    <lineage>
        <taxon>Bacteria</taxon>
        <taxon>Thermotogati</taxon>
        <taxon>Synergistota</taxon>
        <taxon>Synergistia</taxon>
        <taxon>Synergistales</taxon>
        <taxon>Thermovirgaceae</taxon>
        <taxon>Thermovirga</taxon>
    </lineage>
</organism>
<reference evidence="2" key="1">
    <citation type="submission" date="2011-10" db="EMBL/GenBank/DDBJ databases">
        <title>The complete genome of chromosome of Thermovirga lienii DSM 17291.</title>
        <authorList>
            <consortium name="US DOE Joint Genome Institute (JGI-PGF)"/>
            <person name="Lucas S."/>
            <person name="Copeland A."/>
            <person name="Lapidus A."/>
            <person name="Glavina del Rio T."/>
            <person name="Dalin E."/>
            <person name="Tice H."/>
            <person name="Bruce D."/>
            <person name="Goodwin L."/>
            <person name="Pitluck S."/>
            <person name="Peters L."/>
            <person name="Mikhailova N."/>
            <person name="Saunders E."/>
            <person name="Kyrpides N."/>
            <person name="Mavromatis K."/>
            <person name="Ivanova N."/>
            <person name="Last F.I."/>
            <person name="Brettin T."/>
            <person name="Detter J.C."/>
            <person name="Han C."/>
            <person name="Larimer F."/>
            <person name="Land M."/>
            <person name="Hauser L."/>
            <person name="Markowitz V."/>
            <person name="Cheng J.-F."/>
            <person name="Hugenholtz P."/>
            <person name="Woyke T."/>
            <person name="Wu D."/>
            <person name="Spring S."/>
            <person name="Schroeder M."/>
            <person name="Brambilla E.-M."/>
            <person name="Klenk H.-P."/>
            <person name="Eisen J.A."/>
        </authorList>
    </citation>
    <scope>NUCLEOTIDE SEQUENCE [LARGE SCALE GENOMIC DNA]</scope>
    <source>
        <strain evidence="2">ATCC BAA-1197 / DSM 17291 / Cas60314</strain>
    </source>
</reference>
<proteinExistence type="predicted"/>
<evidence type="ECO:0000313" key="2">
    <source>
        <dbReference type="Proteomes" id="UP000005868"/>
    </source>
</evidence>
<dbReference type="AlphaFoldDB" id="G7V951"/>
<name>G7V951_THELD</name>
<gene>
    <name evidence="1" type="ordered locus">Tlie_0685</name>
</gene>